<dbReference type="SUPFAM" id="SSF52172">
    <property type="entry name" value="CheY-like"/>
    <property type="match status" value="1"/>
</dbReference>
<evidence type="ECO:0000256" key="3">
    <source>
        <dbReference type="ARBA" id="ARBA00023125"/>
    </source>
</evidence>
<dbReference type="Pfam" id="PF00486">
    <property type="entry name" value="Trans_reg_C"/>
    <property type="match status" value="1"/>
</dbReference>
<dbReference type="Gene3D" id="1.10.10.10">
    <property type="entry name" value="Winged helix-like DNA-binding domain superfamily/Winged helix DNA-binding domain"/>
    <property type="match status" value="1"/>
</dbReference>
<dbReference type="Proteomes" id="UP000295176">
    <property type="component" value="Unassembled WGS sequence"/>
</dbReference>
<feature type="domain" description="Response regulatory" evidence="8">
    <location>
        <begin position="4"/>
        <end position="117"/>
    </location>
</feature>
<dbReference type="GO" id="GO:0032993">
    <property type="term" value="C:protein-DNA complex"/>
    <property type="evidence" value="ECO:0007669"/>
    <property type="project" value="TreeGrafter"/>
</dbReference>
<dbReference type="OrthoDB" id="9790454at2"/>
<keyword evidence="3 7" id="KW-0238">DNA-binding</keyword>
<dbReference type="GO" id="GO:0000976">
    <property type="term" value="F:transcription cis-regulatory region binding"/>
    <property type="evidence" value="ECO:0007669"/>
    <property type="project" value="TreeGrafter"/>
</dbReference>
<dbReference type="InterPro" id="IPR011006">
    <property type="entry name" value="CheY-like_superfamily"/>
</dbReference>
<feature type="modified residue" description="4-aspartylphosphate" evidence="6">
    <location>
        <position position="52"/>
    </location>
</feature>
<comment type="function">
    <text evidence="5">May play the central regulatory role in sporulation. It may be an element of the effector pathway responsible for the activation of sporulation genes in response to nutritional stress. Spo0A may act in concert with spo0H (a sigma factor) to control the expression of some genes that are critical to the sporulation process.</text>
</comment>
<dbReference type="EMBL" id="QAXS01000041">
    <property type="protein sequence ID" value="PTV93422.1"/>
    <property type="molecule type" value="Genomic_DNA"/>
</dbReference>
<dbReference type="CDD" id="cd00383">
    <property type="entry name" value="trans_reg_C"/>
    <property type="match status" value="1"/>
</dbReference>
<dbReference type="GO" id="GO:0005829">
    <property type="term" value="C:cytosol"/>
    <property type="evidence" value="ECO:0007669"/>
    <property type="project" value="TreeGrafter"/>
</dbReference>
<dbReference type="PANTHER" id="PTHR48111">
    <property type="entry name" value="REGULATOR OF RPOS"/>
    <property type="match status" value="1"/>
</dbReference>
<evidence type="ECO:0000313" key="11">
    <source>
        <dbReference type="EMBL" id="TDP91222.1"/>
    </source>
</evidence>
<dbReference type="PROSITE" id="PS50110">
    <property type="entry name" value="RESPONSE_REGULATORY"/>
    <property type="match status" value="1"/>
</dbReference>
<accession>A0A2T5RG67</accession>
<evidence type="ECO:0000313" key="12">
    <source>
        <dbReference type="Proteomes" id="UP000244089"/>
    </source>
</evidence>
<dbReference type="Gene3D" id="3.40.50.2300">
    <property type="match status" value="1"/>
</dbReference>
<evidence type="ECO:0000313" key="10">
    <source>
        <dbReference type="EMBL" id="PTV93422.1"/>
    </source>
</evidence>
<evidence type="ECO:0000256" key="6">
    <source>
        <dbReference type="PROSITE-ProRule" id="PRU00169"/>
    </source>
</evidence>
<evidence type="ECO:0000256" key="1">
    <source>
        <dbReference type="ARBA" id="ARBA00018672"/>
    </source>
</evidence>
<dbReference type="PROSITE" id="PS51755">
    <property type="entry name" value="OMPR_PHOB"/>
    <property type="match status" value="1"/>
</dbReference>
<reference evidence="10 12" key="1">
    <citation type="submission" date="2018-04" db="EMBL/GenBank/DDBJ databases">
        <title>Subsurface microbial communities from deep shales in Ohio and West Virginia, USA.</title>
        <authorList>
            <person name="Wrighton K."/>
        </authorList>
    </citation>
    <scope>NUCLEOTIDE SEQUENCE [LARGE SCALE GENOMIC DNA]</scope>
    <source>
        <strain evidence="11 13">MSL 7</strain>
        <strain evidence="10 12">WC1</strain>
    </source>
</reference>
<gene>
    <name evidence="11" type="ORF">C7957_11821</name>
    <name evidence="10" type="ORF">C8C76_1419</name>
</gene>
<keyword evidence="4" id="KW-0804">Transcription</keyword>
<dbReference type="AlphaFoldDB" id="A0A2T5RG67"/>
<keyword evidence="6" id="KW-0597">Phosphoprotein</keyword>
<evidence type="ECO:0000256" key="5">
    <source>
        <dbReference type="ARBA" id="ARBA00024867"/>
    </source>
</evidence>
<dbReference type="InterPro" id="IPR001789">
    <property type="entry name" value="Sig_transdc_resp-reg_receiver"/>
</dbReference>
<evidence type="ECO:0000259" key="8">
    <source>
        <dbReference type="PROSITE" id="PS50110"/>
    </source>
</evidence>
<keyword evidence="2" id="KW-0805">Transcription regulation</keyword>
<name>A0A2T5RG67_9FIRM</name>
<dbReference type="CDD" id="cd17574">
    <property type="entry name" value="REC_OmpR"/>
    <property type="match status" value="1"/>
</dbReference>
<dbReference type="PANTHER" id="PTHR48111:SF24">
    <property type="entry name" value="TRANSCRIPTIONAL REGULATORY PROTEIN CSSR"/>
    <property type="match status" value="1"/>
</dbReference>
<dbReference type="InterPro" id="IPR039420">
    <property type="entry name" value="WalR-like"/>
</dbReference>
<dbReference type="InterPro" id="IPR001867">
    <property type="entry name" value="OmpR/PhoB-type_DNA-bd"/>
</dbReference>
<dbReference type="SMART" id="SM00448">
    <property type="entry name" value="REC"/>
    <property type="match status" value="1"/>
</dbReference>
<sequence length="224" mass="26210">MSYKIYLVEDDQNLNDILSSYLKKEGWEVKTFLKGETAREKITAEPDLWILDIMLPDIDGFQLISEIKKQNDNTPVIFISARDADLDRIIGLEKGSDDYLAKPFSPRELVIRVKNLLKRVYGKKDEEQSYSYAGYLIDFKGRRVVKKEENRDIELTAKEFDLLGFLFDNLQNALSREQIIKNVWGDNYYGSDRVVDDLVRRLRKKLPEAKIETVYGHGYRMVKQ</sequence>
<dbReference type="SMART" id="SM00862">
    <property type="entry name" value="Trans_reg_C"/>
    <property type="match status" value="1"/>
</dbReference>
<dbReference type="Gene3D" id="6.10.250.690">
    <property type="match status" value="1"/>
</dbReference>
<dbReference type="GO" id="GO:0000156">
    <property type="term" value="F:phosphorelay response regulator activity"/>
    <property type="evidence" value="ECO:0007669"/>
    <property type="project" value="TreeGrafter"/>
</dbReference>
<evidence type="ECO:0000256" key="4">
    <source>
        <dbReference type="ARBA" id="ARBA00023163"/>
    </source>
</evidence>
<feature type="DNA-binding region" description="OmpR/PhoB-type" evidence="7">
    <location>
        <begin position="127"/>
        <end position="223"/>
    </location>
</feature>
<proteinExistence type="predicted"/>
<organism evidence="10 12">
    <name type="scientific">Halanaerobium saccharolyticum</name>
    <dbReference type="NCBI Taxonomy" id="43595"/>
    <lineage>
        <taxon>Bacteria</taxon>
        <taxon>Bacillati</taxon>
        <taxon>Bacillota</taxon>
        <taxon>Clostridia</taxon>
        <taxon>Halanaerobiales</taxon>
        <taxon>Halanaerobiaceae</taxon>
        <taxon>Halanaerobium</taxon>
    </lineage>
</organism>
<evidence type="ECO:0000259" key="9">
    <source>
        <dbReference type="PROSITE" id="PS51755"/>
    </source>
</evidence>
<dbReference type="SUPFAM" id="SSF46894">
    <property type="entry name" value="C-terminal effector domain of the bipartite response regulators"/>
    <property type="match status" value="1"/>
</dbReference>
<evidence type="ECO:0000256" key="7">
    <source>
        <dbReference type="PROSITE-ProRule" id="PRU01091"/>
    </source>
</evidence>
<feature type="domain" description="OmpR/PhoB-type" evidence="9">
    <location>
        <begin position="127"/>
        <end position="223"/>
    </location>
</feature>
<dbReference type="Proteomes" id="UP000244089">
    <property type="component" value="Unassembled WGS sequence"/>
</dbReference>
<evidence type="ECO:0000256" key="2">
    <source>
        <dbReference type="ARBA" id="ARBA00023015"/>
    </source>
</evidence>
<dbReference type="RefSeq" id="WP_108142297.1">
    <property type="nucleotide sequence ID" value="NZ_QAXS01000041.1"/>
</dbReference>
<dbReference type="InterPro" id="IPR036388">
    <property type="entry name" value="WH-like_DNA-bd_sf"/>
</dbReference>
<dbReference type="Pfam" id="PF00072">
    <property type="entry name" value="Response_reg"/>
    <property type="match status" value="1"/>
</dbReference>
<comment type="caution">
    <text evidence="10">The sequence shown here is derived from an EMBL/GenBank/DDBJ whole genome shotgun (WGS) entry which is preliminary data.</text>
</comment>
<protein>
    <recommendedName>
        <fullName evidence="1">Stage 0 sporulation protein A homolog</fullName>
    </recommendedName>
</protein>
<evidence type="ECO:0000313" key="13">
    <source>
        <dbReference type="Proteomes" id="UP000295176"/>
    </source>
</evidence>
<dbReference type="GO" id="GO:0006355">
    <property type="term" value="P:regulation of DNA-templated transcription"/>
    <property type="evidence" value="ECO:0007669"/>
    <property type="project" value="InterPro"/>
</dbReference>
<dbReference type="EMBL" id="SNXX01000018">
    <property type="protein sequence ID" value="TDP91222.1"/>
    <property type="molecule type" value="Genomic_DNA"/>
</dbReference>
<dbReference type="InterPro" id="IPR016032">
    <property type="entry name" value="Sig_transdc_resp-reg_C-effctor"/>
</dbReference>